<feature type="signal peptide" evidence="2">
    <location>
        <begin position="1"/>
        <end position="19"/>
    </location>
</feature>
<dbReference type="Pfam" id="PF05630">
    <property type="entry name" value="NPP1"/>
    <property type="match status" value="1"/>
</dbReference>
<dbReference type="PANTHER" id="PTHR33657">
    <property type="entry name" value="DOMAIN PROTEIN, PUTATIVE (AFU_ORTHOLOGUE AFUA_5G00600)-RELATED"/>
    <property type="match status" value="1"/>
</dbReference>
<feature type="region of interest" description="Disordered" evidence="1">
    <location>
        <begin position="42"/>
        <end position="76"/>
    </location>
</feature>
<proteinExistence type="predicted"/>
<dbReference type="EMBL" id="CP137309">
    <property type="protein sequence ID" value="WQF83681.1"/>
    <property type="molecule type" value="Genomic_DNA"/>
</dbReference>
<dbReference type="AlphaFoldDB" id="A0AAX4IL77"/>
<feature type="chain" id="PRO_5043612668" evidence="2">
    <location>
        <begin position="20"/>
        <end position="320"/>
    </location>
</feature>
<name>A0AAX4IL77_9PEZI</name>
<feature type="compositionally biased region" description="Polar residues" evidence="1">
    <location>
        <begin position="56"/>
        <end position="68"/>
    </location>
</feature>
<keyword evidence="4" id="KW-1185">Reference proteome</keyword>
<reference evidence="4" key="1">
    <citation type="journal article" date="2023" name="bioRxiv">
        <title>Complete genome of the Medicago anthracnose fungus, Colletotrichum destructivum, reveals a mini-chromosome-like region within a core chromosome.</title>
        <authorList>
            <person name="Lapalu N."/>
            <person name="Simon A."/>
            <person name="Lu A."/>
            <person name="Plaumann P.-L."/>
            <person name="Amselem J."/>
            <person name="Pigne S."/>
            <person name="Auger A."/>
            <person name="Koch C."/>
            <person name="Dallery J.-F."/>
            <person name="O'Connell R.J."/>
        </authorList>
    </citation>
    <scope>NUCLEOTIDE SEQUENCE [LARGE SCALE GENOMIC DNA]</scope>
    <source>
        <strain evidence="4">CBS 520.97</strain>
    </source>
</reference>
<dbReference type="InterPro" id="IPR008701">
    <property type="entry name" value="NPP1"/>
</dbReference>
<gene>
    <name evidence="3" type="ORF">CDEST_08695</name>
</gene>
<organism evidence="3 4">
    <name type="scientific">Colletotrichum destructivum</name>
    <dbReference type="NCBI Taxonomy" id="34406"/>
    <lineage>
        <taxon>Eukaryota</taxon>
        <taxon>Fungi</taxon>
        <taxon>Dikarya</taxon>
        <taxon>Ascomycota</taxon>
        <taxon>Pezizomycotina</taxon>
        <taxon>Sordariomycetes</taxon>
        <taxon>Hypocreomycetidae</taxon>
        <taxon>Glomerellales</taxon>
        <taxon>Glomerellaceae</taxon>
        <taxon>Colletotrichum</taxon>
        <taxon>Colletotrichum destructivum species complex</taxon>
    </lineage>
</organism>
<evidence type="ECO:0000256" key="1">
    <source>
        <dbReference type="SAM" id="MobiDB-lite"/>
    </source>
</evidence>
<dbReference type="RefSeq" id="XP_062780905.1">
    <property type="nucleotide sequence ID" value="XM_062924854.1"/>
</dbReference>
<dbReference type="KEGG" id="cdet:87945198"/>
<accession>A0AAX4IL77</accession>
<protein>
    <submittedName>
        <fullName evidence="3">Necrosis inducing protein</fullName>
    </submittedName>
</protein>
<dbReference type="GeneID" id="87945198"/>
<evidence type="ECO:0000313" key="3">
    <source>
        <dbReference type="EMBL" id="WQF83681.1"/>
    </source>
</evidence>
<evidence type="ECO:0000256" key="2">
    <source>
        <dbReference type="SAM" id="SignalP"/>
    </source>
</evidence>
<sequence length="320" mass="35732">MIPSTVLSAWAALLAVTTASPIEKDARNTLLRRKTPAKMNVCAPEGDKKWQPGKPSPSTVIPEQCQQRQGKKPELADTKQTAMDFDMDSCYNTPAGGCRDGPDLGSSNVYSRARCNNGWCAYMYGYYFEKDQMTVCLGHMHDWEHVVVFVEGGAPRYVSVSAHGRYTMRPWGDVLVEGTHVKVVYHKDGPGTHAFRFAKAEDDARQENHLGKWFVCDPPRSSVVVSRRHLDCRIQLLTAWQYGDLIGWNGFPSAAVREKMTGKSWGKAKIDFTDERFGDTLKSAIQAQGSTPYIVNMDADVDDGSPGMPAYCPNHFWRVE</sequence>
<dbReference type="Proteomes" id="UP001322277">
    <property type="component" value="Chromosome 5"/>
</dbReference>
<dbReference type="PANTHER" id="PTHR33657:SF6">
    <property type="entry name" value="SECRETED PROTEIN"/>
    <property type="match status" value="1"/>
</dbReference>
<keyword evidence="2" id="KW-0732">Signal</keyword>
<evidence type="ECO:0000313" key="4">
    <source>
        <dbReference type="Proteomes" id="UP001322277"/>
    </source>
</evidence>